<name>A0A1H0T9H3_9HYPH</name>
<gene>
    <name evidence="6" type="ORF">SAMN04488061_3216</name>
</gene>
<dbReference type="Pfam" id="PF04794">
    <property type="entry name" value="YdjC"/>
    <property type="match status" value="1"/>
</dbReference>
<evidence type="ECO:0000256" key="4">
    <source>
        <dbReference type="ARBA" id="ARBA00022842"/>
    </source>
</evidence>
<dbReference type="Gene3D" id="3.20.20.370">
    <property type="entry name" value="Glycoside hydrolase/deacetylase"/>
    <property type="match status" value="1"/>
</dbReference>
<comment type="cofactor">
    <cofactor evidence="1">
        <name>Mg(2+)</name>
        <dbReference type="ChEBI" id="CHEBI:18420"/>
    </cofactor>
</comment>
<proteinExistence type="predicted"/>
<reference evidence="6 7" key="1">
    <citation type="submission" date="2016-10" db="EMBL/GenBank/DDBJ databases">
        <authorList>
            <person name="Varghese N."/>
            <person name="Submissions S."/>
        </authorList>
    </citation>
    <scope>NUCLEOTIDE SEQUENCE [LARGE SCALE GENOMIC DNA]</scope>
    <source>
        <strain evidence="6 7">CGMCC 1.6497</strain>
    </source>
</reference>
<keyword evidence="7" id="KW-1185">Reference proteome</keyword>
<organism evidence="6 7">
    <name type="scientific">Filomicrobium insigne</name>
    <dbReference type="NCBI Taxonomy" id="418854"/>
    <lineage>
        <taxon>Bacteria</taxon>
        <taxon>Pseudomonadati</taxon>
        <taxon>Pseudomonadota</taxon>
        <taxon>Alphaproteobacteria</taxon>
        <taxon>Hyphomicrobiales</taxon>
        <taxon>Hyphomicrobiaceae</taxon>
        <taxon>Filomicrobium</taxon>
    </lineage>
</organism>
<dbReference type="EMBL" id="FNJC01000004">
    <property type="protein sequence ID" value="SDP50505.1"/>
    <property type="molecule type" value="Genomic_DNA"/>
</dbReference>
<dbReference type="PANTHER" id="PTHR31609:SF1">
    <property type="entry name" value="CARBOHYDRATE DEACETYLASE"/>
    <property type="match status" value="1"/>
</dbReference>
<dbReference type="SUPFAM" id="SSF88713">
    <property type="entry name" value="Glycoside hydrolase/deacetylase"/>
    <property type="match status" value="1"/>
</dbReference>
<sequence>MHADDIGLSRGITRSIVAAIDEGGVRSVSLICNGLAFDEAIDALAVRPHVRVSLHLNLLEGQPLSAAGEVPLLVDGEGALSTTFQDLVRQWIAGDLVKKQALSEQIKREFTAQLVRGGAALAALHRPVDQLRIDSHTHIHALGFVLDAVLASRSAVDVGYVRVPREPWHLSPGVDNLKTALGLNTVKWGVLNRLAGSMTGKLQAADIRFNPAFLGVLHTGAMTVPAIEAGVAASLRSLQRAAGDHGEEAVEVLLHPGKATAAEEDKWRRRPELRAYYRSPHRDLEAQTARELVRSEVFAAYFEGS</sequence>
<evidence type="ECO:0000256" key="3">
    <source>
        <dbReference type="ARBA" id="ARBA00022801"/>
    </source>
</evidence>
<dbReference type="InterPro" id="IPR006879">
    <property type="entry name" value="YdjC-like"/>
</dbReference>
<keyword evidence="5" id="KW-0119">Carbohydrate metabolism</keyword>
<evidence type="ECO:0000256" key="2">
    <source>
        <dbReference type="ARBA" id="ARBA00022723"/>
    </source>
</evidence>
<evidence type="ECO:0000256" key="5">
    <source>
        <dbReference type="ARBA" id="ARBA00023277"/>
    </source>
</evidence>
<dbReference type="InterPro" id="IPR011330">
    <property type="entry name" value="Glyco_hydro/deAcase_b/a-brl"/>
</dbReference>
<evidence type="ECO:0000313" key="7">
    <source>
        <dbReference type="Proteomes" id="UP000198795"/>
    </source>
</evidence>
<comment type="caution">
    <text evidence="6">The sequence shown here is derived from an EMBL/GenBank/DDBJ whole genome shotgun (WGS) entry which is preliminary data.</text>
</comment>
<protein>
    <submittedName>
        <fullName evidence="6">YdjC-like protein</fullName>
    </submittedName>
</protein>
<evidence type="ECO:0000313" key="6">
    <source>
        <dbReference type="EMBL" id="SDP50505.1"/>
    </source>
</evidence>
<keyword evidence="3" id="KW-0378">Hydrolase</keyword>
<dbReference type="PANTHER" id="PTHR31609">
    <property type="entry name" value="YDJC DEACETYLASE FAMILY MEMBER"/>
    <property type="match status" value="1"/>
</dbReference>
<keyword evidence="4" id="KW-0460">Magnesium</keyword>
<accession>A0A1H0T9H3</accession>
<dbReference type="Proteomes" id="UP000198795">
    <property type="component" value="Unassembled WGS sequence"/>
</dbReference>
<keyword evidence="2" id="KW-0479">Metal-binding</keyword>
<evidence type="ECO:0000256" key="1">
    <source>
        <dbReference type="ARBA" id="ARBA00001946"/>
    </source>
</evidence>